<dbReference type="InterPro" id="IPR002575">
    <property type="entry name" value="Aminoglycoside_PTrfase"/>
</dbReference>
<sequence>MKTFDQSVLSALANVEFITARPLSGGLSNRCWLLELRHHIPLHKPDSFPPSLRSTSQPTTSTIHQYVWRPNAASSRAFGVSRQHEYQILSLIQSQHVAPAPYRLLESGLLVEWVIGQVVEEEQAALSDKTKQRSLLSDVDLMALQARVHRLPVPAWRLDVKSKIEHYWQFIPEHVKTPLLQSVYADFQHKALPIGFADTCCHHDLGRYNIIQTEDGGYKIIDWEYAAAGDPSLDLALTINANRLDPFMAVNAYCSALQITGTQAWHKAVALWQPWCEFLALLWFLVGAELWQDDTYTEQALQLLVALTDN</sequence>
<dbReference type="Gene3D" id="3.90.1200.10">
    <property type="match status" value="1"/>
</dbReference>
<gene>
    <name evidence="2" type="ordered locus">PBPRA2399</name>
</gene>
<dbReference type="PANTHER" id="PTHR40086:SF1">
    <property type="entry name" value="CELL CYCLE REGULATOR CCRZ"/>
    <property type="match status" value="1"/>
</dbReference>
<dbReference type="EMBL" id="CR378670">
    <property type="protein sequence ID" value="CAG20783.1"/>
    <property type="molecule type" value="Genomic_DNA"/>
</dbReference>
<name>Q6LPJ3_PHOPR</name>
<dbReference type="RefSeq" id="WP_011219067.1">
    <property type="nucleotide sequence ID" value="NC_006370.1"/>
</dbReference>
<dbReference type="InterPro" id="IPR011009">
    <property type="entry name" value="Kinase-like_dom_sf"/>
</dbReference>
<dbReference type="eggNOG" id="COG0510">
    <property type="taxonomic scope" value="Bacteria"/>
</dbReference>
<evidence type="ECO:0000259" key="1">
    <source>
        <dbReference type="Pfam" id="PF01636"/>
    </source>
</evidence>
<evidence type="ECO:0000313" key="2">
    <source>
        <dbReference type="EMBL" id="CAG20783.1"/>
    </source>
</evidence>
<proteinExistence type="predicted"/>
<dbReference type="KEGG" id="ppr:PBPRA2399"/>
<feature type="domain" description="Aminoglycoside phosphotransferase" evidence="1">
    <location>
        <begin position="81"/>
        <end position="246"/>
    </location>
</feature>
<evidence type="ECO:0000313" key="3">
    <source>
        <dbReference type="Proteomes" id="UP000000593"/>
    </source>
</evidence>
<organism evidence="2 3">
    <name type="scientific">Photobacterium profundum (strain SS9)</name>
    <dbReference type="NCBI Taxonomy" id="298386"/>
    <lineage>
        <taxon>Bacteria</taxon>
        <taxon>Pseudomonadati</taxon>
        <taxon>Pseudomonadota</taxon>
        <taxon>Gammaproteobacteria</taxon>
        <taxon>Vibrionales</taxon>
        <taxon>Vibrionaceae</taxon>
        <taxon>Photobacterium</taxon>
    </lineage>
</organism>
<reference evidence="3" key="1">
    <citation type="journal article" date="2005" name="Science">
        <title>Life at depth: Photobacterium profundum genome sequence and expression analysis.</title>
        <authorList>
            <person name="Vezzi A."/>
            <person name="Campanaro S."/>
            <person name="D'Angelo M."/>
            <person name="Simonato F."/>
            <person name="Vitulo N."/>
            <person name="Lauro F.M."/>
            <person name="Cestaro A."/>
            <person name="Malacrida G."/>
            <person name="Simionati B."/>
            <person name="Cannata N."/>
            <person name="Romualdi C."/>
            <person name="Bartlett D.H."/>
            <person name="Valle G."/>
        </authorList>
    </citation>
    <scope>NUCLEOTIDE SEQUENCE [LARGE SCALE GENOMIC DNA]</scope>
    <source>
        <strain evidence="3">ATCC BAA-1253 / SS9</strain>
    </source>
</reference>
<dbReference type="Pfam" id="PF01636">
    <property type="entry name" value="APH"/>
    <property type="match status" value="1"/>
</dbReference>
<dbReference type="HOGENOM" id="CLU_055115_3_2_6"/>
<accession>Q6LPJ3</accession>
<dbReference type="Gene3D" id="3.30.200.20">
    <property type="entry name" value="Phosphorylase Kinase, domain 1"/>
    <property type="match status" value="1"/>
</dbReference>
<dbReference type="Proteomes" id="UP000000593">
    <property type="component" value="Chromosome 1"/>
</dbReference>
<protein>
    <recommendedName>
        <fullName evidence="1">Aminoglycoside phosphotransferase domain-containing protein</fullName>
    </recommendedName>
</protein>
<dbReference type="STRING" id="298386.PBPRA2399"/>
<dbReference type="PANTHER" id="PTHR40086">
    <property type="entry name" value="PHOSPHOTRANSFERASE YTMP-RELATED"/>
    <property type="match status" value="1"/>
</dbReference>
<keyword evidence="3" id="KW-1185">Reference proteome</keyword>
<dbReference type="SUPFAM" id="SSF56112">
    <property type="entry name" value="Protein kinase-like (PK-like)"/>
    <property type="match status" value="1"/>
</dbReference>
<dbReference type="InterPro" id="IPR052077">
    <property type="entry name" value="CcrZ_PhaseVar_Mediator"/>
</dbReference>
<dbReference type="AlphaFoldDB" id="Q6LPJ3"/>